<dbReference type="Gene3D" id="1.20.5.170">
    <property type="match status" value="1"/>
</dbReference>
<evidence type="ECO:0000313" key="4">
    <source>
        <dbReference type="EMBL" id="EED20057.1"/>
    </source>
</evidence>
<evidence type="ECO:0000259" key="3">
    <source>
        <dbReference type="PROSITE" id="PS50217"/>
    </source>
</evidence>
<dbReference type="InParanoid" id="B8M5T0"/>
<evidence type="ECO:0000256" key="2">
    <source>
        <dbReference type="SAM" id="MobiDB-lite"/>
    </source>
</evidence>
<dbReference type="GO" id="GO:0003700">
    <property type="term" value="F:DNA-binding transcription factor activity"/>
    <property type="evidence" value="ECO:0007669"/>
    <property type="project" value="InterPro"/>
</dbReference>
<reference evidence="5" key="1">
    <citation type="journal article" date="2015" name="Genome Announc.">
        <title>Genome sequence of the AIDS-associated pathogen Penicillium marneffei (ATCC18224) and its near taxonomic relative Talaromyces stipitatus (ATCC10500).</title>
        <authorList>
            <person name="Nierman W.C."/>
            <person name="Fedorova-Abrams N.D."/>
            <person name="Andrianopoulos A."/>
        </authorList>
    </citation>
    <scope>NUCLEOTIDE SEQUENCE [LARGE SCALE GENOMIC DNA]</scope>
    <source>
        <strain evidence="5">ATCC 10500 / CBS 375.48 / QM 6759 / NRRL 1006</strain>
    </source>
</reference>
<feature type="compositionally biased region" description="Basic and acidic residues" evidence="2">
    <location>
        <begin position="262"/>
        <end position="281"/>
    </location>
</feature>
<dbReference type="VEuPathDB" id="FungiDB:TSTA_033060"/>
<dbReference type="HOGENOM" id="CLU_888971_0_0_1"/>
<keyword evidence="5" id="KW-1185">Reference proteome</keyword>
<feature type="coiled-coil region" evidence="1">
    <location>
        <begin position="139"/>
        <end position="194"/>
    </location>
</feature>
<dbReference type="Pfam" id="PF00170">
    <property type="entry name" value="bZIP_1"/>
    <property type="match status" value="1"/>
</dbReference>
<protein>
    <recommendedName>
        <fullName evidence="3">BZIP domain-containing protein</fullName>
    </recommendedName>
</protein>
<dbReference type="CDD" id="cd14688">
    <property type="entry name" value="bZIP_YAP"/>
    <property type="match status" value="1"/>
</dbReference>
<name>B8M5T0_TALSN</name>
<dbReference type="EMBL" id="EQ962654">
    <property type="protein sequence ID" value="EED20057.1"/>
    <property type="molecule type" value="Genomic_DNA"/>
</dbReference>
<dbReference type="Proteomes" id="UP000001745">
    <property type="component" value="Unassembled WGS sequence"/>
</dbReference>
<gene>
    <name evidence="4" type="ORF">TSTA_033060</name>
</gene>
<accession>B8M5T0</accession>
<dbReference type="InterPro" id="IPR046347">
    <property type="entry name" value="bZIP_sf"/>
</dbReference>
<proteinExistence type="predicted"/>
<dbReference type="RefSeq" id="XP_002480491.1">
    <property type="nucleotide sequence ID" value="XM_002480446.1"/>
</dbReference>
<dbReference type="InterPro" id="IPR004827">
    <property type="entry name" value="bZIP"/>
</dbReference>
<dbReference type="PROSITE" id="PS50217">
    <property type="entry name" value="BZIP"/>
    <property type="match status" value="1"/>
</dbReference>
<feature type="region of interest" description="Disordered" evidence="2">
    <location>
        <begin position="262"/>
        <end position="313"/>
    </location>
</feature>
<dbReference type="PROSITE" id="PS00036">
    <property type="entry name" value="BZIP_BASIC"/>
    <property type="match status" value="1"/>
</dbReference>
<dbReference type="SUPFAM" id="SSF57959">
    <property type="entry name" value="Leucine zipper domain"/>
    <property type="match status" value="1"/>
</dbReference>
<dbReference type="OrthoDB" id="4363243at2759"/>
<keyword evidence="1" id="KW-0175">Coiled coil</keyword>
<organism evidence="4 5">
    <name type="scientific">Talaromyces stipitatus (strain ATCC 10500 / CBS 375.48 / QM 6759 / NRRL 1006)</name>
    <name type="common">Penicillium stipitatum</name>
    <dbReference type="NCBI Taxonomy" id="441959"/>
    <lineage>
        <taxon>Eukaryota</taxon>
        <taxon>Fungi</taxon>
        <taxon>Dikarya</taxon>
        <taxon>Ascomycota</taxon>
        <taxon>Pezizomycotina</taxon>
        <taxon>Eurotiomycetes</taxon>
        <taxon>Eurotiomycetidae</taxon>
        <taxon>Eurotiales</taxon>
        <taxon>Trichocomaceae</taxon>
        <taxon>Talaromyces</taxon>
        <taxon>Talaromyces sect. Talaromyces</taxon>
    </lineage>
</organism>
<evidence type="ECO:0000313" key="5">
    <source>
        <dbReference type="Proteomes" id="UP000001745"/>
    </source>
</evidence>
<sequence>MTSHSTVPSPTSRNNMGPIDLPLNYDMSRFYMNFQSPPPVSAAMLRQGQATPPMSDLGDSTEDDFGLDCTFYSPPVSATMSSQGQLTPPMSISDLDGYTEHDFTTFDCTLPAGMTPSNGKFYLQEKRRMQNREAQRRFRARNQKHIKGLQKELNDLRAENTKFLEENNKKDEEISRLQKKIKEMNRETKDSIESMETDTKMDSDMPARCQCWTRNGTLARFRPTDLVCRKTSMPGSPDSTGKEDDCRSGYGIVMELVPADRRHSEHTYESFRKRLEAKAGDESEETPETTDNDRMTANEPEGEYFLLSPLTVH</sequence>
<evidence type="ECO:0000256" key="1">
    <source>
        <dbReference type="SAM" id="Coils"/>
    </source>
</evidence>
<dbReference type="STRING" id="441959.B8M5T0"/>
<dbReference type="PhylomeDB" id="B8M5T0"/>
<dbReference type="AlphaFoldDB" id="B8M5T0"/>
<feature type="domain" description="BZIP" evidence="3">
    <location>
        <begin position="124"/>
        <end position="184"/>
    </location>
</feature>
<dbReference type="GeneID" id="8105044"/>
<dbReference type="SMART" id="SM00338">
    <property type="entry name" value="BRLZ"/>
    <property type="match status" value="1"/>
</dbReference>